<evidence type="ECO:0000313" key="2">
    <source>
        <dbReference type="Proteomes" id="UP001049176"/>
    </source>
</evidence>
<dbReference type="KEGG" id="more:E1B28_012432"/>
<dbReference type="AlphaFoldDB" id="A0A9P7RRM9"/>
<accession>A0A9P7RRM9</accession>
<evidence type="ECO:0000313" key="1">
    <source>
        <dbReference type="EMBL" id="KAG7088440.1"/>
    </source>
</evidence>
<dbReference type="Proteomes" id="UP001049176">
    <property type="component" value="Chromosome 8"/>
</dbReference>
<dbReference type="RefSeq" id="XP_043004911.1">
    <property type="nucleotide sequence ID" value="XM_043157544.1"/>
</dbReference>
<dbReference type="GeneID" id="66081507"/>
<sequence length="121" mass="13031">MSKFGRGHIVDDSIERHASAFLHEEIPADLRSPVPGLHDSIGEGGVMQDARRRDGKLFIHELIPGGNLATGRASPGLTRSSAKSSFMLAGEGKSTVFVSLDEWTISNDWQGLTGGMKDEIL</sequence>
<dbReference type="EMBL" id="CM032188">
    <property type="protein sequence ID" value="KAG7088440.1"/>
    <property type="molecule type" value="Genomic_DNA"/>
</dbReference>
<gene>
    <name evidence="1" type="ORF">E1B28_012432</name>
</gene>
<comment type="caution">
    <text evidence="1">The sequence shown here is derived from an EMBL/GenBank/DDBJ whole genome shotgun (WGS) entry which is preliminary data.</text>
</comment>
<keyword evidence="2" id="KW-1185">Reference proteome</keyword>
<name>A0A9P7RRM9_9AGAR</name>
<proteinExistence type="predicted"/>
<protein>
    <submittedName>
        <fullName evidence="1">Uncharacterized protein</fullName>
    </submittedName>
</protein>
<reference evidence="1" key="1">
    <citation type="journal article" date="2021" name="Genome Biol. Evol.">
        <title>The assembled and annotated genome of the fairy-ring fungus Marasmius oreades.</title>
        <authorList>
            <person name="Hiltunen M."/>
            <person name="Ament-Velasquez S.L."/>
            <person name="Johannesson H."/>
        </authorList>
    </citation>
    <scope>NUCLEOTIDE SEQUENCE</scope>
    <source>
        <strain evidence="1">03SP1</strain>
    </source>
</reference>
<organism evidence="1 2">
    <name type="scientific">Marasmius oreades</name>
    <name type="common">fairy-ring Marasmius</name>
    <dbReference type="NCBI Taxonomy" id="181124"/>
    <lineage>
        <taxon>Eukaryota</taxon>
        <taxon>Fungi</taxon>
        <taxon>Dikarya</taxon>
        <taxon>Basidiomycota</taxon>
        <taxon>Agaricomycotina</taxon>
        <taxon>Agaricomycetes</taxon>
        <taxon>Agaricomycetidae</taxon>
        <taxon>Agaricales</taxon>
        <taxon>Marasmiineae</taxon>
        <taxon>Marasmiaceae</taxon>
        <taxon>Marasmius</taxon>
    </lineage>
</organism>